<dbReference type="Proteomes" id="UP000271162">
    <property type="component" value="Unassembled WGS sequence"/>
</dbReference>
<dbReference type="WBParaSite" id="NBR_0000182501-mRNA-1">
    <property type="protein sequence ID" value="NBR_0000182501-mRNA-1"/>
    <property type="gene ID" value="NBR_0000182501"/>
</dbReference>
<sequence>MLSRLVSASVGVLRREKHRVNQSSIPKYSSYGNENEAPEEGALVEYCRLDKKNQQSVPRICEASTVVSAKLRNPPLIVSEDFEEVDVLGNKGRKE</sequence>
<accession>A0A0N4XH23</accession>
<keyword evidence="2" id="KW-1185">Reference proteome</keyword>
<dbReference type="AlphaFoldDB" id="A0A0N4XH23"/>
<dbReference type="EMBL" id="UYSL01001689">
    <property type="protein sequence ID" value="VDL65416.1"/>
    <property type="molecule type" value="Genomic_DNA"/>
</dbReference>
<name>A0A0N4XH23_NIPBR</name>
<reference evidence="1 2" key="2">
    <citation type="submission" date="2018-11" db="EMBL/GenBank/DDBJ databases">
        <authorList>
            <consortium name="Pathogen Informatics"/>
        </authorList>
    </citation>
    <scope>NUCLEOTIDE SEQUENCE [LARGE SCALE GENOMIC DNA]</scope>
</reference>
<evidence type="ECO:0000313" key="3">
    <source>
        <dbReference type="WBParaSite" id="NBR_0000182501-mRNA-1"/>
    </source>
</evidence>
<protein>
    <submittedName>
        <fullName evidence="1 3">Uncharacterized protein</fullName>
    </submittedName>
</protein>
<gene>
    <name evidence="1" type="ORF">NBR_LOCUS1827</name>
</gene>
<organism evidence="3">
    <name type="scientific">Nippostrongylus brasiliensis</name>
    <name type="common">Rat hookworm</name>
    <dbReference type="NCBI Taxonomy" id="27835"/>
    <lineage>
        <taxon>Eukaryota</taxon>
        <taxon>Metazoa</taxon>
        <taxon>Ecdysozoa</taxon>
        <taxon>Nematoda</taxon>
        <taxon>Chromadorea</taxon>
        <taxon>Rhabditida</taxon>
        <taxon>Rhabditina</taxon>
        <taxon>Rhabditomorpha</taxon>
        <taxon>Strongyloidea</taxon>
        <taxon>Heligmosomidae</taxon>
        <taxon>Nippostrongylus</taxon>
    </lineage>
</organism>
<evidence type="ECO:0000313" key="2">
    <source>
        <dbReference type="Proteomes" id="UP000271162"/>
    </source>
</evidence>
<dbReference type="STRING" id="27835.A0A0N4XH23"/>
<proteinExistence type="predicted"/>
<reference evidence="3" key="1">
    <citation type="submission" date="2017-02" db="UniProtKB">
        <authorList>
            <consortium name="WormBaseParasite"/>
        </authorList>
    </citation>
    <scope>IDENTIFICATION</scope>
</reference>
<evidence type="ECO:0000313" key="1">
    <source>
        <dbReference type="EMBL" id="VDL65416.1"/>
    </source>
</evidence>